<dbReference type="AlphaFoldDB" id="A0A419HWN6"/>
<sequence length="312" mass="32194">MPDQPRMTGHAPSSPDRTHDGHPATPPSEVDAGARHLVTPAAAPSPPSPGAKAVKGPFPASESVKGPFTALSDHPNPPGLTHHDVVSDTLPPVNRTAGPRGRSAGAVTRHGALPGPDAAFCYFLPLGDGSVLVEETSLAHRPGVPAGELAARLRARLAACGVPAEGRAERVRIVLDLPMSGRGRVVPFGVAGGFVHPATGYSLATALRLAPVVAGAIAGAFDAGPAAAARAAHRALWTVEARAVHVLRRHGLRALLGMSPDQLAGFFELFFSLPPAMRRAFTSGRDDLPGTTGAMGRLFRTASPGLRWRLLG</sequence>
<dbReference type="Proteomes" id="UP000285112">
    <property type="component" value="Unassembled WGS sequence"/>
</dbReference>
<name>A0A419HWN6_9PSEU</name>
<dbReference type="PANTHER" id="PTHR39757:SF5">
    <property type="entry name" value="OS02G0190600 PROTEIN"/>
    <property type="match status" value="1"/>
</dbReference>
<reference evidence="2 3" key="1">
    <citation type="submission" date="2018-09" db="EMBL/GenBank/DDBJ databases">
        <title>YIM PH 21725 draft genome.</title>
        <authorList>
            <person name="Miao C."/>
        </authorList>
    </citation>
    <scope>NUCLEOTIDE SEQUENCE [LARGE SCALE GENOMIC DNA]</scope>
    <source>
        <strain evidence="3">YIM PH21725</strain>
    </source>
</reference>
<gene>
    <name evidence="2" type="ORF">D5S19_23795</name>
</gene>
<evidence type="ECO:0008006" key="4">
    <source>
        <dbReference type="Google" id="ProtNLM"/>
    </source>
</evidence>
<dbReference type="Pfam" id="PF05834">
    <property type="entry name" value="Lycopene_cycl"/>
    <property type="match status" value="1"/>
</dbReference>
<evidence type="ECO:0000313" key="2">
    <source>
        <dbReference type="EMBL" id="RJQ81439.1"/>
    </source>
</evidence>
<evidence type="ECO:0000256" key="1">
    <source>
        <dbReference type="SAM" id="MobiDB-lite"/>
    </source>
</evidence>
<dbReference type="EMBL" id="QZFV01000109">
    <property type="protein sequence ID" value="RJQ81439.1"/>
    <property type="molecule type" value="Genomic_DNA"/>
</dbReference>
<proteinExistence type="predicted"/>
<evidence type="ECO:0000313" key="3">
    <source>
        <dbReference type="Proteomes" id="UP000285112"/>
    </source>
</evidence>
<keyword evidence="3" id="KW-1185">Reference proteome</keyword>
<protein>
    <recommendedName>
        <fullName evidence="4">Lycopene cyclase</fullName>
    </recommendedName>
</protein>
<accession>A0A419HWN6</accession>
<feature type="region of interest" description="Disordered" evidence="1">
    <location>
        <begin position="1"/>
        <end position="84"/>
    </location>
</feature>
<organism evidence="2 3">
    <name type="scientific">Amycolatopsis panacis</name>
    <dbReference type="NCBI Taxonomy" id="2340917"/>
    <lineage>
        <taxon>Bacteria</taxon>
        <taxon>Bacillati</taxon>
        <taxon>Actinomycetota</taxon>
        <taxon>Actinomycetes</taxon>
        <taxon>Pseudonocardiales</taxon>
        <taxon>Pseudonocardiaceae</taxon>
        <taxon>Amycolatopsis</taxon>
    </lineage>
</organism>
<comment type="caution">
    <text evidence="2">The sequence shown here is derived from an EMBL/GenBank/DDBJ whole genome shotgun (WGS) entry which is preliminary data.</text>
</comment>
<dbReference type="OrthoDB" id="537501at2"/>
<dbReference type="PANTHER" id="PTHR39757">
    <property type="match status" value="1"/>
</dbReference>